<dbReference type="CDD" id="cd09279">
    <property type="entry name" value="RNase_HI_like"/>
    <property type="match status" value="1"/>
</dbReference>
<dbReference type="InterPro" id="IPR012337">
    <property type="entry name" value="RNaseH-like_sf"/>
</dbReference>
<dbReference type="InterPro" id="IPR043128">
    <property type="entry name" value="Rev_trsase/Diguanyl_cyclase"/>
</dbReference>
<dbReference type="EMBL" id="JBBWWQ010000003">
    <property type="protein sequence ID" value="KAK8952228.1"/>
    <property type="molecule type" value="Genomic_DNA"/>
</dbReference>
<dbReference type="Pfam" id="PF13456">
    <property type="entry name" value="RVT_3"/>
    <property type="match status" value="1"/>
</dbReference>
<dbReference type="Gene3D" id="1.10.340.70">
    <property type="match status" value="1"/>
</dbReference>
<sequence>MAEAEELEKEMAGQEGSVEEEETGLEEALEVAGGQVVEVEEASPQEAEDLMMEEVVELEEMSLGEAREGEQGQGEGLLEAMGVDEVGGEEVEQEEARARWEQSKLEPAEEVEEMEVLTRAGQVQKVRVSGGLSLEDQGPMLACIQSNIDVFAWSAADMPGIDADVACHRLNLDPRTCPVRQKMRALSTKLEEPIREEVRKLLEAGFISEIQYPGWISNVVMVKKGGGKWRMCIDFSLLNKSCPKDCYPLPRIDALVDSAVGFSVMSFLNAFSGYHQIRMHPPDVKDVSFITREGCFSYKMMPFGLKNAGATYQRMMDRVFRDRRGKNLEVYVDDLLVKSKCVDSHLRDLEETFATLRRFKVRLNPLKCVFGASRGNFLGHLLTPAGVEPNPDKVKAILDLESPRNAKEVQRLTGKLAGLSRFLSRSGDRCSSFFKVLRGNQVFEWTVECEEAFQGLKRQLSQAPLLQSPKEGEDLALYLGVGVEAVSSVLVREEGKKQLPVYYVSRILKKAELRYPILEKLAYALVVSARKLRPYFQAHSIRVVTDHPLHKIFEGVEHSGRLAKWSIELSEFDISFVPRLSIKAQAVADFLADYVTEVESKEPKPYEAWKMMVDGASGRHSLGGGVVLISPQGVTIEQTVAFHFPVTNNQAEYEAVIADLRLARELEIREVEAFTDSMVVASQIRGEFEAREPTLVKYLSKVRAIIGGFRSFSIQHVPREESAAADRLAKFGPRGGGTITELFRPAIEEGELMEVGRRSSWVDPLVTFLTTGELSEGVKEAKSFRRKAAHYLMLEGGLHRKMLSGLLARCVTEEEVPRILEEVHSGECGSHSGGRTLEARVIRQGYFWQTLRKDTVEFAKRCVKCQVHAPLQLLPAQRLRSIMAPWPFAIWGMDLVGPFPPASGQRRFLLVMIDYFSKWLEIKALAKVTSQVIRNFVWGEIICRHGLPQAIVTDNGPQFASEEFISFCAQLGIDLRFASVHHPRSNGQVEAANKIIVNLLKKKVENLKGNWVEQLPSVLWALRTTPNTATGETPFKLSHGCEAVLPVEFEVRSPP</sequence>
<feature type="region of interest" description="Disordered" evidence="1">
    <location>
        <begin position="1"/>
        <end position="49"/>
    </location>
</feature>
<dbReference type="PANTHER" id="PTHR48475">
    <property type="entry name" value="RIBONUCLEASE H"/>
    <property type="match status" value="1"/>
</dbReference>
<dbReference type="Gene3D" id="3.30.420.10">
    <property type="entry name" value="Ribonuclease H-like superfamily/Ribonuclease H"/>
    <property type="match status" value="2"/>
</dbReference>
<name>A0AAP0GD88_9ASPA</name>
<dbReference type="CDD" id="cd01647">
    <property type="entry name" value="RT_LTR"/>
    <property type="match status" value="1"/>
</dbReference>
<accession>A0AAP0GD88</accession>
<dbReference type="InterPro" id="IPR041577">
    <property type="entry name" value="RT_RNaseH_2"/>
</dbReference>
<dbReference type="GO" id="GO:0015074">
    <property type="term" value="P:DNA integration"/>
    <property type="evidence" value="ECO:0007669"/>
    <property type="project" value="InterPro"/>
</dbReference>
<feature type="domain" description="Integrase catalytic" evidence="3">
    <location>
        <begin position="883"/>
        <end position="1042"/>
    </location>
</feature>
<dbReference type="Gene3D" id="3.10.10.10">
    <property type="entry name" value="HIV Type 1 Reverse Transcriptase, subunit A, domain 1"/>
    <property type="match status" value="1"/>
</dbReference>
<dbReference type="Gene3D" id="3.30.70.270">
    <property type="match status" value="2"/>
</dbReference>
<gene>
    <name evidence="4" type="ORF">KSP39_PZI003151</name>
</gene>
<dbReference type="GO" id="GO:0003676">
    <property type="term" value="F:nucleic acid binding"/>
    <property type="evidence" value="ECO:0007669"/>
    <property type="project" value="InterPro"/>
</dbReference>
<dbReference type="InterPro" id="IPR043502">
    <property type="entry name" value="DNA/RNA_pol_sf"/>
</dbReference>
<evidence type="ECO:0000313" key="4">
    <source>
        <dbReference type="EMBL" id="KAK8952228.1"/>
    </source>
</evidence>
<dbReference type="Proteomes" id="UP001418222">
    <property type="component" value="Unassembled WGS sequence"/>
</dbReference>
<dbReference type="InterPro" id="IPR000477">
    <property type="entry name" value="RT_dom"/>
</dbReference>
<dbReference type="PANTHER" id="PTHR48475:SF2">
    <property type="entry name" value="RIBONUCLEASE H"/>
    <property type="match status" value="1"/>
</dbReference>
<dbReference type="Pfam" id="PF00078">
    <property type="entry name" value="RVT_1"/>
    <property type="match status" value="1"/>
</dbReference>
<dbReference type="InterPro" id="IPR002156">
    <property type="entry name" value="RNaseH_domain"/>
</dbReference>
<dbReference type="InterPro" id="IPR041588">
    <property type="entry name" value="Integrase_H2C2"/>
</dbReference>
<dbReference type="PROSITE" id="PS50994">
    <property type="entry name" value="INTEGRASE"/>
    <property type="match status" value="1"/>
</dbReference>
<dbReference type="SUPFAM" id="SSF53098">
    <property type="entry name" value="Ribonuclease H-like"/>
    <property type="match status" value="2"/>
</dbReference>
<comment type="caution">
    <text evidence="4">The sequence shown here is derived from an EMBL/GenBank/DDBJ whole genome shotgun (WGS) entry which is preliminary data.</text>
</comment>
<dbReference type="InterPro" id="IPR001584">
    <property type="entry name" value="Integrase_cat-core"/>
</dbReference>
<feature type="compositionally biased region" description="Acidic residues" evidence="1">
    <location>
        <begin position="17"/>
        <end position="29"/>
    </location>
</feature>
<organism evidence="4 5">
    <name type="scientific">Platanthera zijinensis</name>
    <dbReference type="NCBI Taxonomy" id="2320716"/>
    <lineage>
        <taxon>Eukaryota</taxon>
        <taxon>Viridiplantae</taxon>
        <taxon>Streptophyta</taxon>
        <taxon>Embryophyta</taxon>
        <taxon>Tracheophyta</taxon>
        <taxon>Spermatophyta</taxon>
        <taxon>Magnoliopsida</taxon>
        <taxon>Liliopsida</taxon>
        <taxon>Asparagales</taxon>
        <taxon>Orchidaceae</taxon>
        <taxon>Orchidoideae</taxon>
        <taxon>Orchideae</taxon>
        <taxon>Orchidinae</taxon>
        <taxon>Platanthera</taxon>
    </lineage>
</organism>
<dbReference type="SUPFAM" id="SSF56672">
    <property type="entry name" value="DNA/RNA polymerases"/>
    <property type="match status" value="1"/>
</dbReference>
<dbReference type="Pfam" id="PF17921">
    <property type="entry name" value="Integrase_H2C2"/>
    <property type="match status" value="1"/>
</dbReference>
<feature type="compositionally biased region" description="Acidic residues" evidence="1">
    <location>
        <begin position="38"/>
        <end position="49"/>
    </location>
</feature>
<evidence type="ECO:0000259" key="2">
    <source>
        <dbReference type="PROSITE" id="PS50879"/>
    </source>
</evidence>
<evidence type="ECO:0000259" key="3">
    <source>
        <dbReference type="PROSITE" id="PS50994"/>
    </source>
</evidence>
<dbReference type="GO" id="GO:0004523">
    <property type="term" value="F:RNA-DNA hybrid ribonuclease activity"/>
    <property type="evidence" value="ECO:0007669"/>
    <property type="project" value="InterPro"/>
</dbReference>
<keyword evidence="5" id="KW-1185">Reference proteome</keyword>
<dbReference type="InterPro" id="IPR036397">
    <property type="entry name" value="RNaseH_sf"/>
</dbReference>
<reference evidence="4 5" key="1">
    <citation type="journal article" date="2022" name="Nat. Plants">
        <title>Genomes of leafy and leafless Platanthera orchids illuminate the evolution of mycoheterotrophy.</title>
        <authorList>
            <person name="Li M.H."/>
            <person name="Liu K.W."/>
            <person name="Li Z."/>
            <person name="Lu H.C."/>
            <person name="Ye Q.L."/>
            <person name="Zhang D."/>
            <person name="Wang J.Y."/>
            <person name="Li Y.F."/>
            <person name="Zhong Z.M."/>
            <person name="Liu X."/>
            <person name="Yu X."/>
            <person name="Liu D.K."/>
            <person name="Tu X.D."/>
            <person name="Liu B."/>
            <person name="Hao Y."/>
            <person name="Liao X.Y."/>
            <person name="Jiang Y.T."/>
            <person name="Sun W.H."/>
            <person name="Chen J."/>
            <person name="Chen Y.Q."/>
            <person name="Ai Y."/>
            <person name="Zhai J.W."/>
            <person name="Wu S.S."/>
            <person name="Zhou Z."/>
            <person name="Hsiao Y.Y."/>
            <person name="Wu W.L."/>
            <person name="Chen Y.Y."/>
            <person name="Lin Y.F."/>
            <person name="Hsu J.L."/>
            <person name="Li C.Y."/>
            <person name="Wang Z.W."/>
            <person name="Zhao X."/>
            <person name="Zhong W.Y."/>
            <person name="Ma X.K."/>
            <person name="Ma L."/>
            <person name="Huang J."/>
            <person name="Chen G.Z."/>
            <person name="Huang M.Z."/>
            <person name="Huang L."/>
            <person name="Peng D.H."/>
            <person name="Luo Y.B."/>
            <person name="Zou S.Q."/>
            <person name="Chen S.P."/>
            <person name="Lan S."/>
            <person name="Tsai W.C."/>
            <person name="Van de Peer Y."/>
            <person name="Liu Z.J."/>
        </authorList>
    </citation>
    <scope>NUCLEOTIDE SEQUENCE [LARGE SCALE GENOMIC DNA]</scope>
    <source>
        <strain evidence="4">Lor287</strain>
    </source>
</reference>
<protein>
    <submittedName>
        <fullName evidence="4">Uncharacterized protein</fullName>
    </submittedName>
</protein>
<evidence type="ECO:0000256" key="1">
    <source>
        <dbReference type="SAM" id="MobiDB-lite"/>
    </source>
</evidence>
<dbReference type="Pfam" id="PF17919">
    <property type="entry name" value="RT_RNaseH_2"/>
    <property type="match status" value="1"/>
</dbReference>
<evidence type="ECO:0000313" key="5">
    <source>
        <dbReference type="Proteomes" id="UP001418222"/>
    </source>
</evidence>
<dbReference type="PROSITE" id="PS50879">
    <property type="entry name" value="RNASE_H_1"/>
    <property type="match status" value="1"/>
</dbReference>
<dbReference type="Pfam" id="PF00665">
    <property type="entry name" value="rve"/>
    <property type="match status" value="1"/>
</dbReference>
<feature type="domain" description="RNase H type-1" evidence="2">
    <location>
        <begin position="605"/>
        <end position="734"/>
    </location>
</feature>
<dbReference type="AlphaFoldDB" id="A0AAP0GD88"/>
<proteinExistence type="predicted"/>